<proteinExistence type="predicted"/>
<comment type="caution">
    <text evidence="5">The sequence shown here is derived from an EMBL/GenBank/DDBJ whole genome shotgun (WGS) entry which is preliminary data.</text>
</comment>
<evidence type="ECO:0000256" key="2">
    <source>
        <dbReference type="SAM" id="Phobius"/>
    </source>
</evidence>
<dbReference type="InterPro" id="IPR013783">
    <property type="entry name" value="Ig-like_fold"/>
</dbReference>
<dbReference type="Gene3D" id="2.60.40.10">
    <property type="entry name" value="Immunoglobulins"/>
    <property type="match status" value="1"/>
</dbReference>
<gene>
    <name evidence="5" type="ORF">ACHAWU_003465</name>
</gene>
<reference evidence="5 6" key="1">
    <citation type="submission" date="2024-10" db="EMBL/GenBank/DDBJ databases">
        <title>Updated reference genomes for cyclostephanoid diatoms.</title>
        <authorList>
            <person name="Roberts W.R."/>
            <person name="Alverson A.J."/>
        </authorList>
    </citation>
    <scope>NUCLEOTIDE SEQUENCE [LARGE SCALE GENOMIC DNA]</scope>
    <source>
        <strain evidence="5 6">AJA232-27</strain>
    </source>
</reference>
<feature type="compositionally biased region" description="Acidic residues" evidence="1">
    <location>
        <begin position="306"/>
        <end position="323"/>
    </location>
</feature>
<feature type="compositionally biased region" description="Polar residues" evidence="1">
    <location>
        <begin position="324"/>
        <end position="339"/>
    </location>
</feature>
<dbReference type="SUPFAM" id="SSF50156">
    <property type="entry name" value="PDZ domain-like"/>
    <property type="match status" value="1"/>
</dbReference>
<keyword evidence="2" id="KW-0472">Membrane</keyword>
<evidence type="ECO:0000256" key="3">
    <source>
        <dbReference type="SAM" id="SignalP"/>
    </source>
</evidence>
<dbReference type="AlphaFoldDB" id="A0ABD3LYC3"/>
<dbReference type="InterPro" id="IPR001478">
    <property type="entry name" value="PDZ"/>
</dbReference>
<dbReference type="CDD" id="cd00136">
    <property type="entry name" value="PDZ_canonical"/>
    <property type="match status" value="1"/>
</dbReference>
<dbReference type="SMART" id="SM00228">
    <property type="entry name" value="PDZ"/>
    <property type="match status" value="1"/>
</dbReference>
<feature type="compositionally biased region" description="Polar residues" evidence="1">
    <location>
        <begin position="107"/>
        <end position="130"/>
    </location>
</feature>
<evidence type="ECO:0000259" key="4">
    <source>
        <dbReference type="PROSITE" id="PS50106"/>
    </source>
</evidence>
<dbReference type="PROSITE" id="PS50106">
    <property type="entry name" value="PDZ"/>
    <property type="match status" value="1"/>
</dbReference>
<evidence type="ECO:0000313" key="6">
    <source>
        <dbReference type="Proteomes" id="UP001530293"/>
    </source>
</evidence>
<name>A0ABD3LYC3_9STRA</name>
<feature type="region of interest" description="Disordered" evidence="1">
    <location>
        <begin position="305"/>
        <end position="339"/>
    </location>
</feature>
<dbReference type="InterPro" id="IPR036034">
    <property type="entry name" value="PDZ_sf"/>
</dbReference>
<feature type="domain" description="PDZ" evidence="4">
    <location>
        <begin position="696"/>
        <end position="774"/>
    </location>
</feature>
<dbReference type="PANTHER" id="PTHR38909">
    <property type="entry name" value="G PROTEIN GAMMA DOMAIN-CONTAINING PROTEIN"/>
    <property type="match status" value="1"/>
</dbReference>
<feature type="chain" id="PRO_5044870040" description="PDZ domain-containing protein" evidence="3">
    <location>
        <begin position="23"/>
        <end position="786"/>
    </location>
</feature>
<feature type="compositionally biased region" description="Low complexity" evidence="1">
    <location>
        <begin position="536"/>
        <end position="557"/>
    </location>
</feature>
<feature type="transmembrane region" description="Helical" evidence="2">
    <location>
        <begin position="567"/>
        <end position="588"/>
    </location>
</feature>
<feature type="compositionally biased region" description="Low complexity" evidence="1">
    <location>
        <begin position="63"/>
        <end position="97"/>
    </location>
</feature>
<dbReference type="EMBL" id="JALLBG020000306">
    <property type="protein sequence ID" value="KAL3756392.1"/>
    <property type="molecule type" value="Genomic_DNA"/>
</dbReference>
<dbReference type="SUPFAM" id="SSF117074">
    <property type="entry name" value="Hypothetical protein PA1324"/>
    <property type="match status" value="1"/>
</dbReference>
<evidence type="ECO:0000256" key="1">
    <source>
        <dbReference type="SAM" id="MobiDB-lite"/>
    </source>
</evidence>
<dbReference type="Gene3D" id="2.30.42.10">
    <property type="match status" value="1"/>
</dbReference>
<feature type="region of interest" description="Disordered" evidence="1">
    <location>
        <begin position="60"/>
        <end position="130"/>
    </location>
</feature>
<keyword evidence="2" id="KW-1133">Transmembrane helix</keyword>
<accession>A0ABD3LYC3</accession>
<keyword evidence="3" id="KW-0732">Signal</keyword>
<feature type="region of interest" description="Disordered" evidence="1">
    <location>
        <begin position="536"/>
        <end position="560"/>
    </location>
</feature>
<protein>
    <recommendedName>
        <fullName evidence="4">PDZ domain-containing protein</fullName>
    </recommendedName>
</protein>
<feature type="signal peptide" evidence="3">
    <location>
        <begin position="1"/>
        <end position="22"/>
    </location>
</feature>
<dbReference type="Pfam" id="PF00595">
    <property type="entry name" value="PDZ"/>
    <property type="match status" value="1"/>
</dbReference>
<evidence type="ECO:0000313" key="5">
    <source>
        <dbReference type="EMBL" id="KAL3756392.1"/>
    </source>
</evidence>
<dbReference type="PANTHER" id="PTHR38909:SF1">
    <property type="entry name" value="G PROTEIN GAMMA DOMAIN-CONTAINING PROTEIN"/>
    <property type="match status" value="1"/>
</dbReference>
<keyword evidence="6" id="KW-1185">Reference proteome</keyword>
<dbReference type="Proteomes" id="UP001530293">
    <property type="component" value="Unassembled WGS sequence"/>
</dbReference>
<keyword evidence="2" id="KW-0812">Transmembrane</keyword>
<organism evidence="5 6">
    <name type="scientific">Discostella pseudostelligera</name>
    <dbReference type="NCBI Taxonomy" id="259834"/>
    <lineage>
        <taxon>Eukaryota</taxon>
        <taxon>Sar</taxon>
        <taxon>Stramenopiles</taxon>
        <taxon>Ochrophyta</taxon>
        <taxon>Bacillariophyta</taxon>
        <taxon>Coscinodiscophyceae</taxon>
        <taxon>Thalassiosirophycidae</taxon>
        <taxon>Stephanodiscales</taxon>
        <taxon>Stephanodiscaceae</taxon>
        <taxon>Discostella</taxon>
    </lineage>
</organism>
<sequence length="786" mass="83366">MVSRTSAILLSLCAAISAQAQAAADEAAILDDNDRGRHLQQSSAVAEDEEVVYDILTGEPIIPSTSSSSSSSTSSNESPASAPTSATATSTTNTNTAVVDGGKISGTVYNDINGNGQRDETSSSSQEETPVSGTIVDLYNCHTGAQEGYTTTDTNGFYSFSISGTKLPEDTTLKNCYYIQFTVLDNDTDDTNNNIMMDDVMSPTTVFTTPQNGETMDIYLGRGETIPNINAGIMQESFNNNGSDNTSFASTGEEEWNNSYFPTFTPSVSMGVEMEGGGAESGAESSWFPTPSPTMMLGQEEAVAGDNDDEAEDTTASEVDETFDQGNVDESTTTNNNDEQVNTENMITLRSSVRLQLSNVDTRMKRNSLNLFESVCASFLNSQIEKYSTEASIPLYDLNCNVLRQEIVKDERVRRQVVVRRRGLRLGRSLAETTETESVSDGSSSSSSSDSRLVARVRVIGHTDKSSSIQDASDVNFRSVLMQFFNEQGLQFTDALKEESAALVESSASSSYAEATTTAEYFGAVGSVSCVDSSQVHSSGSSASEAQTSSEGNISNNDGGGGNNKGLVAAIVVCMVIGSLIFAGLFVLMRRQRKREQQIGQSTGSDADTADVMNNDVVVGNGNGGSGSPGGGMSLFKSFPSMPRFRTDSPPCTPPSNITAASSFSPNTMCSYVGSDGEVEIIEDGLGLEHLEDHPNALIRKDVMAPPGKLGLLVTGGGGRNAMGYDGPSVHVIQPGSPVAGLIHVEDRIVAINDIDTRGFTAEEMIQVMEDTSGSERKLTVLSDQP</sequence>